<keyword evidence="2" id="KW-1185">Reference proteome</keyword>
<dbReference type="KEGG" id="maer:DAI18_15350"/>
<dbReference type="Proteomes" id="UP000244173">
    <property type="component" value="Chromosome"/>
</dbReference>
<accession>A0A2S0PCZ7</accession>
<organism evidence="1 2">
    <name type="scientific">Microvirgula aerodenitrificans</name>
    <dbReference type="NCBI Taxonomy" id="57480"/>
    <lineage>
        <taxon>Bacteria</taxon>
        <taxon>Pseudomonadati</taxon>
        <taxon>Pseudomonadota</taxon>
        <taxon>Betaproteobacteria</taxon>
        <taxon>Neisseriales</taxon>
        <taxon>Aquaspirillaceae</taxon>
        <taxon>Microvirgula</taxon>
    </lineage>
</organism>
<evidence type="ECO:0000313" key="1">
    <source>
        <dbReference type="EMBL" id="AVY95260.1"/>
    </source>
</evidence>
<gene>
    <name evidence="1" type="ORF">DAI18_15350</name>
</gene>
<dbReference type="STRING" id="1122240.GCA_000620105_02094"/>
<dbReference type="Pfam" id="PF13487">
    <property type="entry name" value="HD_5"/>
    <property type="match status" value="1"/>
</dbReference>
<dbReference type="Gene3D" id="1.10.3210.10">
    <property type="entry name" value="Hypothetical protein af1432"/>
    <property type="match status" value="1"/>
</dbReference>
<evidence type="ECO:0000313" key="2">
    <source>
        <dbReference type="Proteomes" id="UP000244173"/>
    </source>
</evidence>
<dbReference type="AlphaFoldDB" id="A0A2S0PCZ7"/>
<dbReference type="RefSeq" id="WP_107889849.1">
    <property type="nucleotide sequence ID" value="NZ_CP028519.1"/>
</dbReference>
<evidence type="ECO:0008006" key="3">
    <source>
        <dbReference type="Google" id="ProtNLM"/>
    </source>
</evidence>
<dbReference type="OrthoDB" id="9774747at2"/>
<dbReference type="EMBL" id="CP028519">
    <property type="protein sequence ID" value="AVY95260.1"/>
    <property type="molecule type" value="Genomic_DNA"/>
</dbReference>
<proteinExistence type="predicted"/>
<sequence>MPSTLASDLFTQNRIVESGSNRYALPQAQLQALRTAAIGPMPRLAGLDAGNPFIWFDSAAHRLAGLYRCAPFAENFTAQIRNIALALDNWVTRSTDACLAAAMQLPLKPYTAARALQTATVLAALRPLVPRDDQQHQTLLCAALSMNVAIWAFQDALGSQSVPLSSGQQRELHLHPLLSSAWLSEMGVDDDDWHALVQQQHERPDGTGYPFHLRGNEVEPLAHQLQLVDEVMAKLSPRGARRAMSTDHVLRELFFQCDDPDDARLNAALIKTLGFYPPGMFVRLANRQLAIVVRRSEHISHPYVAWLDRDGSFTERSCLEPGYEVAEVAELRARDDRFTDLARAWGY</sequence>
<protein>
    <recommendedName>
        <fullName evidence="3">Phosphohydrolase</fullName>
    </recommendedName>
</protein>
<name>A0A2S0PCZ7_9NEIS</name>
<reference evidence="1 2" key="1">
    <citation type="submission" date="2018-04" db="EMBL/GenBank/DDBJ databases">
        <title>Denitrifier Microvirgula.</title>
        <authorList>
            <person name="Anderson E."/>
            <person name="Jang J."/>
            <person name="Ishii S."/>
        </authorList>
    </citation>
    <scope>NUCLEOTIDE SEQUENCE [LARGE SCALE GENOMIC DNA]</scope>
    <source>
        <strain evidence="1 2">BE2.4</strain>
    </source>
</reference>